<comment type="caution">
    <text evidence="1">The sequence shown here is derived from an EMBL/GenBank/DDBJ whole genome shotgun (WGS) entry which is preliminary data.</text>
</comment>
<keyword evidence="2" id="KW-1185">Reference proteome</keyword>
<dbReference type="OrthoDB" id="10001433at2"/>
<protein>
    <submittedName>
        <fullName evidence="1">Uncharacterized protein</fullName>
    </submittedName>
</protein>
<dbReference type="AlphaFoldDB" id="A0A4R1FA77"/>
<dbReference type="RefSeq" id="WP_131905974.1">
    <property type="nucleotide sequence ID" value="NZ_BAAAFU010000004.1"/>
</dbReference>
<sequence>MSTFLLQKKLPAENCAICDKPLDDIGGGRLISQKFRGVALSSKTDKANSRFTKHNPKRYFKLFENENIYLELWGEKNKWTDEAIERAKADYLDGNQPWFCQVCGERKCSKCGSPINYPMGSDVICSSGCSSHIPVFPFDPGCINKACKKFKVFPSNQ</sequence>
<dbReference type="EMBL" id="SMFQ01000003">
    <property type="protein sequence ID" value="TCJ87721.1"/>
    <property type="molecule type" value="Genomic_DNA"/>
</dbReference>
<gene>
    <name evidence="1" type="ORF">EV695_2235</name>
</gene>
<name>A0A4R1FA77_9GAMM</name>
<evidence type="ECO:0000313" key="2">
    <source>
        <dbReference type="Proteomes" id="UP000294887"/>
    </source>
</evidence>
<dbReference type="Proteomes" id="UP000294887">
    <property type="component" value="Unassembled WGS sequence"/>
</dbReference>
<evidence type="ECO:0000313" key="1">
    <source>
        <dbReference type="EMBL" id="TCJ87721.1"/>
    </source>
</evidence>
<accession>A0A4R1FA77</accession>
<organism evidence="1 2">
    <name type="scientific">Cocleimonas flava</name>
    <dbReference type="NCBI Taxonomy" id="634765"/>
    <lineage>
        <taxon>Bacteria</taxon>
        <taxon>Pseudomonadati</taxon>
        <taxon>Pseudomonadota</taxon>
        <taxon>Gammaproteobacteria</taxon>
        <taxon>Thiotrichales</taxon>
        <taxon>Thiotrichaceae</taxon>
        <taxon>Cocleimonas</taxon>
    </lineage>
</organism>
<proteinExistence type="predicted"/>
<reference evidence="1 2" key="1">
    <citation type="submission" date="2019-03" db="EMBL/GenBank/DDBJ databases">
        <title>Genomic Encyclopedia of Type Strains, Phase IV (KMG-IV): sequencing the most valuable type-strain genomes for metagenomic binning, comparative biology and taxonomic classification.</title>
        <authorList>
            <person name="Goeker M."/>
        </authorList>
    </citation>
    <scope>NUCLEOTIDE SEQUENCE [LARGE SCALE GENOMIC DNA]</scope>
    <source>
        <strain evidence="1 2">DSM 24830</strain>
    </source>
</reference>